<dbReference type="EMBL" id="CP032427">
    <property type="protein sequence ID" value="AYC39828.1"/>
    <property type="molecule type" value="Genomic_DNA"/>
</dbReference>
<proteinExistence type="predicted"/>
<keyword evidence="1" id="KW-0175">Coiled coil</keyword>
<dbReference type="SUPFAM" id="SSF140453">
    <property type="entry name" value="EsxAB dimer-like"/>
    <property type="match status" value="1"/>
</dbReference>
<protein>
    <recommendedName>
        <fullName evidence="2">Putative T7SS secretion signal domain-containing protein</fullName>
    </recommendedName>
</protein>
<dbReference type="RefSeq" id="WP_246091119.1">
    <property type="nucleotide sequence ID" value="NZ_CP032427.1"/>
</dbReference>
<dbReference type="GeneID" id="91282966"/>
<feature type="domain" description="Putative T7SS secretion signal" evidence="2">
    <location>
        <begin position="18"/>
        <end position="181"/>
    </location>
</feature>
<organism evidence="3 4">
    <name type="scientific">Streptomyces griseorubiginosus</name>
    <dbReference type="NCBI Taxonomy" id="67304"/>
    <lineage>
        <taxon>Bacteria</taxon>
        <taxon>Bacillati</taxon>
        <taxon>Actinomycetota</taxon>
        <taxon>Actinomycetes</taxon>
        <taxon>Kitasatosporales</taxon>
        <taxon>Streptomycetaceae</taxon>
        <taxon>Streptomyces</taxon>
    </lineage>
</organism>
<dbReference type="KEGG" id="sge:DWG14_04071"/>
<dbReference type="InterPro" id="IPR036689">
    <property type="entry name" value="ESAT-6-like_sf"/>
</dbReference>
<feature type="coiled-coil region" evidence="1">
    <location>
        <begin position="145"/>
        <end position="186"/>
    </location>
</feature>
<dbReference type="Pfam" id="PF21725">
    <property type="entry name" value="T7SS_signal"/>
    <property type="match status" value="1"/>
</dbReference>
<reference evidence="3 4" key="1">
    <citation type="submission" date="2018-09" db="EMBL/GenBank/DDBJ databases">
        <title>Production of Trimethoprim by Streptomyces sp. 3E-1.</title>
        <authorList>
            <person name="Kang H.J."/>
            <person name="Kim S.B."/>
        </authorList>
    </citation>
    <scope>NUCLEOTIDE SEQUENCE [LARGE SCALE GENOMIC DNA]</scope>
    <source>
        <strain evidence="3 4">3E-1</strain>
    </source>
</reference>
<dbReference type="Gene3D" id="1.10.287.1490">
    <property type="match status" value="1"/>
</dbReference>
<gene>
    <name evidence="3" type="ORF">DWG14_04071</name>
</gene>
<evidence type="ECO:0000256" key="1">
    <source>
        <dbReference type="SAM" id="Coils"/>
    </source>
</evidence>
<evidence type="ECO:0000313" key="4">
    <source>
        <dbReference type="Proteomes" id="UP000265765"/>
    </source>
</evidence>
<name>A0AAI8PMY6_9ACTN</name>
<evidence type="ECO:0000259" key="2">
    <source>
        <dbReference type="Pfam" id="PF21725"/>
    </source>
</evidence>
<sequence length="430" mass="44574">MTVADNPYPSLGWNPVPGIPEQVTALHRKVKSAADTLNNCHRQIEYLLGASSGWQGDAASAFRDTLDGDLKTAMRNAGQSLDKAAAALSTWQGDLTSHRDLAKKYDDAARDNKADADKAQTRYDQAKGNPDLKLAGKEYPSQAEADAATARLRTAERELDEATTHLNNANAAYNDVITKAKELEGTHTDAAEAVARSLDEADDKLAPKEPGWFDKALSAIGEGLKAVGEFLVEHAGTIGAIAGLLALLPTPLAPVFLGIAVAASAVSMAKNLSSEDFRDSLMGEYGLKEGVFAWASVAGDTLGMVPGVGALARAGSEAGLAVAVAREGGEALSLGSRLGAFGKEIVPAFSYKALDVATSPQTGALQYAINGVNVAANMASSMESLGVFPKNGLGHDASEFTKGAAASTGLKGGTAELIKDFGELMSGVRL</sequence>
<dbReference type="Proteomes" id="UP000265765">
    <property type="component" value="Chromosome"/>
</dbReference>
<dbReference type="InterPro" id="IPR049082">
    <property type="entry name" value="T7SS_signal"/>
</dbReference>
<evidence type="ECO:0000313" key="3">
    <source>
        <dbReference type="EMBL" id="AYC39828.1"/>
    </source>
</evidence>
<dbReference type="AlphaFoldDB" id="A0AAI8PMY6"/>
<accession>A0AAI8PMY6</accession>